<dbReference type="PANTHER" id="PTHR23048:SF0">
    <property type="entry name" value="CALMODULIN LIKE 3"/>
    <property type="match status" value="1"/>
</dbReference>
<reference evidence="4 5" key="1">
    <citation type="submission" date="2024-03" db="EMBL/GenBank/DDBJ databases">
        <title>Aureococcus anophagefferens CCMP1851 and Kratosvirus quantuckense: Draft genome of a second virus-susceptible host strain in the model system.</title>
        <authorList>
            <person name="Chase E."/>
            <person name="Truchon A.R."/>
            <person name="Schepens W."/>
            <person name="Wilhelm S.W."/>
        </authorList>
    </citation>
    <scope>NUCLEOTIDE SEQUENCE [LARGE SCALE GENOMIC DNA]</scope>
    <source>
        <strain evidence="4 5">CCMP1851</strain>
    </source>
</reference>
<evidence type="ECO:0000259" key="3">
    <source>
        <dbReference type="PROSITE" id="PS50222"/>
    </source>
</evidence>
<evidence type="ECO:0000256" key="2">
    <source>
        <dbReference type="ARBA" id="ARBA00022737"/>
    </source>
</evidence>
<evidence type="ECO:0000256" key="1">
    <source>
        <dbReference type="ARBA" id="ARBA00020786"/>
    </source>
</evidence>
<evidence type="ECO:0000313" key="5">
    <source>
        <dbReference type="Proteomes" id="UP001363151"/>
    </source>
</evidence>
<evidence type="ECO:0000313" key="4">
    <source>
        <dbReference type="EMBL" id="KAK7249204.1"/>
    </source>
</evidence>
<protein>
    <recommendedName>
        <fullName evidence="1">Calmodulin</fullName>
    </recommendedName>
</protein>
<dbReference type="SUPFAM" id="SSF47473">
    <property type="entry name" value="EF-hand"/>
    <property type="match status" value="1"/>
</dbReference>
<gene>
    <name evidence="4" type="primary">CABP7</name>
    <name evidence="4" type="ORF">SO694_00046124</name>
</gene>
<sequence length="170" mass="19764">MKANLTLVTPERQAEIKEAWNLIAEKKPSLRKKEVFKVMRALGMAPTEHEWKEMWTKMEPVHGKVEFHGFSHARAPRPGIGAPAVGGRARPPQVMEEQLEAAFNMEKIQEAFELFDSERKQYFDANDLDRVMRSLNEHLTMDQIKDMILEVDCQGDYRINRDEFLDMMAT</sequence>
<proteinExistence type="predicted"/>
<dbReference type="PROSITE" id="PS50222">
    <property type="entry name" value="EF_HAND_2"/>
    <property type="match status" value="1"/>
</dbReference>
<dbReference type="PANTHER" id="PTHR23048">
    <property type="entry name" value="MYOSIN LIGHT CHAIN 1, 3"/>
    <property type="match status" value="1"/>
</dbReference>
<feature type="domain" description="EF-hand" evidence="3">
    <location>
        <begin position="103"/>
        <end position="138"/>
    </location>
</feature>
<dbReference type="EMBL" id="JBBJCI010000081">
    <property type="protein sequence ID" value="KAK7249204.1"/>
    <property type="molecule type" value="Genomic_DNA"/>
</dbReference>
<dbReference type="CDD" id="cd00051">
    <property type="entry name" value="EFh"/>
    <property type="match status" value="1"/>
</dbReference>
<comment type="caution">
    <text evidence="4">The sequence shown here is derived from an EMBL/GenBank/DDBJ whole genome shotgun (WGS) entry which is preliminary data.</text>
</comment>
<dbReference type="Pfam" id="PF13499">
    <property type="entry name" value="EF-hand_7"/>
    <property type="match status" value="1"/>
</dbReference>
<organism evidence="4 5">
    <name type="scientific">Aureococcus anophagefferens</name>
    <name type="common">Harmful bloom alga</name>
    <dbReference type="NCBI Taxonomy" id="44056"/>
    <lineage>
        <taxon>Eukaryota</taxon>
        <taxon>Sar</taxon>
        <taxon>Stramenopiles</taxon>
        <taxon>Ochrophyta</taxon>
        <taxon>Pelagophyceae</taxon>
        <taxon>Pelagomonadales</taxon>
        <taxon>Pelagomonadaceae</taxon>
        <taxon>Aureococcus</taxon>
    </lineage>
</organism>
<name>A0ABR1G7Y0_AURAN</name>
<keyword evidence="5" id="KW-1185">Reference proteome</keyword>
<keyword evidence="2" id="KW-0677">Repeat</keyword>
<accession>A0ABR1G7Y0</accession>
<dbReference type="InterPro" id="IPR011992">
    <property type="entry name" value="EF-hand-dom_pair"/>
</dbReference>
<dbReference type="Proteomes" id="UP001363151">
    <property type="component" value="Unassembled WGS sequence"/>
</dbReference>
<dbReference type="InterPro" id="IPR050230">
    <property type="entry name" value="CALM/Myosin/TropC-like"/>
</dbReference>
<dbReference type="Gene3D" id="1.10.238.10">
    <property type="entry name" value="EF-hand"/>
    <property type="match status" value="2"/>
</dbReference>
<dbReference type="InterPro" id="IPR002048">
    <property type="entry name" value="EF_hand_dom"/>
</dbReference>